<feature type="signal peptide" evidence="2">
    <location>
        <begin position="1"/>
        <end position="22"/>
    </location>
</feature>
<feature type="chain" id="PRO_5014461008" evidence="2">
    <location>
        <begin position="23"/>
        <end position="116"/>
    </location>
</feature>
<evidence type="ECO:0000313" key="4">
    <source>
        <dbReference type="Proteomes" id="UP000235786"/>
    </source>
</evidence>
<dbReference type="EMBL" id="KZ613944">
    <property type="protein sequence ID" value="PMD41292.1"/>
    <property type="molecule type" value="Genomic_DNA"/>
</dbReference>
<reference evidence="3 4" key="1">
    <citation type="submission" date="2016-04" db="EMBL/GenBank/DDBJ databases">
        <title>A degradative enzymes factory behind the ericoid mycorrhizal symbiosis.</title>
        <authorList>
            <consortium name="DOE Joint Genome Institute"/>
            <person name="Martino E."/>
            <person name="Morin E."/>
            <person name="Grelet G."/>
            <person name="Kuo A."/>
            <person name="Kohler A."/>
            <person name="Daghino S."/>
            <person name="Barry K."/>
            <person name="Choi C."/>
            <person name="Cichocki N."/>
            <person name="Clum A."/>
            <person name="Copeland A."/>
            <person name="Hainaut M."/>
            <person name="Haridas S."/>
            <person name="Labutti K."/>
            <person name="Lindquist E."/>
            <person name="Lipzen A."/>
            <person name="Khouja H.-R."/>
            <person name="Murat C."/>
            <person name="Ohm R."/>
            <person name="Olson A."/>
            <person name="Spatafora J."/>
            <person name="Veneault-Fourrey C."/>
            <person name="Henrissat B."/>
            <person name="Grigoriev I."/>
            <person name="Martin F."/>
            <person name="Perotto S."/>
        </authorList>
    </citation>
    <scope>NUCLEOTIDE SEQUENCE [LARGE SCALE GENOMIC DNA]</scope>
    <source>
        <strain evidence="3 4">F</strain>
    </source>
</reference>
<dbReference type="AlphaFoldDB" id="A0A2J6RRZ4"/>
<sequence length="116" mass="12935">MFVVKSMLVLSWCCSIILYSHGIHCSKGQVANEGTNEANENTEDAESDTDSGICGDHFQNVSLFSCRACKDNQKRKGREQHINRANALGDQASKYGRVKLTHPGHGEDFEHDLHKM</sequence>
<name>A0A2J6RRZ4_HYAVF</name>
<protein>
    <submittedName>
        <fullName evidence="3">Uncharacterized protein</fullName>
    </submittedName>
</protein>
<feature type="region of interest" description="Disordered" evidence="1">
    <location>
        <begin position="93"/>
        <end position="116"/>
    </location>
</feature>
<keyword evidence="2" id="KW-0732">Signal</keyword>
<proteinExistence type="predicted"/>
<evidence type="ECO:0000256" key="2">
    <source>
        <dbReference type="SAM" id="SignalP"/>
    </source>
</evidence>
<evidence type="ECO:0000313" key="3">
    <source>
        <dbReference type="EMBL" id="PMD41292.1"/>
    </source>
</evidence>
<feature type="compositionally biased region" description="Basic and acidic residues" evidence="1">
    <location>
        <begin position="104"/>
        <end position="116"/>
    </location>
</feature>
<dbReference type="Proteomes" id="UP000235786">
    <property type="component" value="Unassembled WGS sequence"/>
</dbReference>
<keyword evidence="4" id="KW-1185">Reference proteome</keyword>
<gene>
    <name evidence="3" type="ORF">L207DRAFT_511188</name>
</gene>
<evidence type="ECO:0000256" key="1">
    <source>
        <dbReference type="SAM" id="MobiDB-lite"/>
    </source>
</evidence>
<organism evidence="3 4">
    <name type="scientific">Hyaloscypha variabilis (strain UAMH 11265 / GT02V1 / F)</name>
    <name type="common">Meliniomyces variabilis</name>
    <dbReference type="NCBI Taxonomy" id="1149755"/>
    <lineage>
        <taxon>Eukaryota</taxon>
        <taxon>Fungi</taxon>
        <taxon>Dikarya</taxon>
        <taxon>Ascomycota</taxon>
        <taxon>Pezizomycotina</taxon>
        <taxon>Leotiomycetes</taxon>
        <taxon>Helotiales</taxon>
        <taxon>Hyaloscyphaceae</taxon>
        <taxon>Hyaloscypha</taxon>
        <taxon>Hyaloscypha variabilis</taxon>
    </lineage>
</organism>
<accession>A0A2J6RRZ4</accession>